<feature type="region of interest" description="Disordered" evidence="5">
    <location>
        <begin position="356"/>
        <end position="658"/>
    </location>
</feature>
<accession>A0ABN7T1L5</accession>
<gene>
    <name evidence="7" type="ORF">OKIOD_LOCUS12499</name>
</gene>
<dbReference type="CDD" id="cd00054">
    <property type="entry name" value="EGF_CA"/>
    <property type="match status" value="2"/>
</dbReference>
<evidence type="ECO:0000256" key="3">
    <source>
        <dbReference type="ARBA" id="ARBA00022737"/>
    </source>
</evidence>
<feature type="compositionally biased region" description="Basic and acidic residues" evidence="5">
    <location>
        <begin position="356"/>
        <end position="370"/>
    </location>
</feature>
<evidence type="ECO:0000256" key="2">
    <source>
        <dbReference type="ARBA" id="ARBA00022729"/>
    </source>
</evidence>
<dbReference type="EMBL" id="OU015566">
    <property type="protein sequence ID" value="CAG5108307.1"/>
    <property type="molecule type" value="Genomic_DNA"/>
</dbReference>
<protein>
    <submittedName>
        <fullName evidence="7">Oidioi.mRNA.OKI2018_I69.chr1.g3734.t1.cds</fullName>
    </submittedName>
</protein>
<keyword evidence="2" id="KW-0732">Signal</keyword>
<feature type="domain" description="EGF-like calcium-binding" evidence="6">
    <location>
        <begin position="38"/>
        <end position="83"/>
    </location>
</feature>
<feature type="compositionally biased region" description="Basic and acidic residues" evidence="5">
    <location>
        <begin position="578"/>
        <end position="594"/>
    </location>
</feature>
<dbReference type="InterPro" id="IPR009030">
    <property type="entry name" value="Growth_fac_rcpt_cys_sf"/>
</dbReference>
<feature type="compositionally biased region" description="Basic and acidic residues" evidence="5">
    <location>
        <begin position="623"/>
        <end position="641"/>
    </location>
</feature>
<reference evidence="7 8" key="1">
    <citation type="submission" date="2021-04" db="EMBL/GenBank/DDBJ databases">
        <authorList>
            <person name="Bliznina A."/>
        </authorList>
    </citation>
    <scope>NUCLEOTIDE SEQUENCE [LARGE SCALE GENOMIC DNA]</scope>
</reference>
<feature type="compositionally biased region" description="Acidic residues" evidence="5">
    <location>
        <begin position="526"/>
        <end position="555"/>
    </location>
</feature>
<feature type="compositionally biased region" description="Acidic residues" evidence="5">
    <location>
        <begin position="450"/>
        <end position="481"/>
    </location>
</feature>
<dbReference type="Gene3D" id="2.10.25.10">
    <property type="entry name" value="Laminin"/>
    <property type="match status" value="2"/>
</dbReference>
<dbReference type="InterPro" id="IPR001881">
    <property type="entry name" value="EGF-like_Ca-bd_dom"/>
</dbReference>
<feature type="compositionally biased region" description="Basic and acidic residues" evidence="5">
    <location>
        <begin position="482"/>
        <end position="491"/>
    </location>
</feature>
<dbReference type="InterPro" id="IPR049883">
    <property type="entry name" value="NOTCH1_EGF-like"/>
</dbReference>
<dbReference type="InterPro" id="IPR052235">
    <property type="entry name" value="Nephronectin_domain"/>
</dbReference>
<dbReference type="PANTHER" id="PTHR24050:SF28">
    <property type="entry name" value="UROMODULIN-LIKE"/>
    <property type="match status" value="1"/>
</dbReference>
<keyword evidence="1" id="KW-0245">EGF-like domain</keyword>
<sequence length="675" mass="77439">MFKTTCAVLAETCENTVGSFTCSCSTGYERNEAGVCVDIDECAREIDTCHATKERCENLPGSYECICLPMSFDESMDTIREWINITSEVLADHRRGGKFGNRADKLLQNMLLCHEVNCTAPHDAERVGENDFAVWNKGAVRFEDHCSQTKIIKAGLYTWLDNYACMSSKTSRHTKRVSRFIERAAKWREENGIPEPERKFNLNNEKIWFRNTYRQTKVHLVNNFVNKLKKYRYSREKLTTEVDIASLSEQKKKNIQKKLLRCKNAEESLLKEMYLIKSWKANDVFEMLLKNEPVPFADACQIAHDTGNLDLRARERIRQYKLVLPVWEKLNKELKLFDSSRSLEGASKAAALAKTVLEESEKQTSKEKVSSEVSKASIKKESSENPDSQPSSKKQIQRKIEPESDNDTDGSEVDEDDMPEEISNADAARFDFNKLGKLVQKADATTKDEEEKEAEEEEEDEDDFKEYSSDEESEESEEEEEEHVKEALKEDEPFEIEFALPKSFQNKTTDAKAEVKPEIDVKTDDFDADSESSDDEGAESDDENESSDDEGDEEKETSATNGFFMTADHKPVKVAKTSKKEVKRFAKDNRDGQRERKRHAKAVYGQNLIEMEKQAQQKQKLAAKKERKAEKRKLKEEKKNQPAELHGSWAASKRAKEQTVIQKFEGKKITFDDSD</sequence>
<dbReference type="InterPro" id="IPR018097">
    <property type="entry name" value="EGF_Ca-bd_CS"/>
</dbReference>
<dbReference type="PROSITE" id="PS01187">
    <property type="entry name" value="EGF_CA"/>
    <property type="match status" value="1"/>
</dbReference>
<feature type="compositionally biased region" description="Polar residues" evidence="5">
    <location>
        <begin position="385"/>
        <end position="394"/>
    </location>
</feature>
<feature type="compositionally biased region" description="Acidic residues" evidence="5">
    <location>
        <begin position="403"/>
        <end position="420"/>
    </location>
</feature>
<evidence type="ECO:0000313" key="8">
    <source>
        <dbReference type="Proteomes" id="UP001158576"/>
    </source>
</evidence>
<dbReference type="Pfam" id="PF07645">
    <property type="entry name" value="EGF_CA"/>
    <property type="match status" value="2"/>
</dbReference>
<name>A0ABN7T1L5_OIKDI</name>
<dbReference type="SUPFAM" id="SSF57184">
    <property type="entry name" value="Growth factor receptor domain"/>
    <property type="match status" value="1"/>
</dbReference>
<evidence type="ECO:0000256" key="5">
    <source>
        <dbReference type="SAM" id="MobiDB-lite"/>
    </source>
</evidence>
<organism evidence="7 8">
    <name type="scientific">Oikopleura dioica</name>
    <name type="common">Tunicate</name>
    <dbReference type="NCBI Taxonomy" id="34765"/>
    <lineage>
        <taxon>Eukaryota</taxon>
        <taxon>Metazoa</taxon>
        <taxon>Chordata</taxon>
        <taxon>Tunicata</taxon>
        <taxon>Appendicularia</taxon>
        <taxon>Copelata</taxon>
        <taxon>Oikopleuridae</taxon>
        <taxon>Oikopleura</taxon>
    </lineage>
</organism>
<keyword evidence="4" id="KW-1015">Disulfide bond</keyword>
<evidence type="ECO:0000256" key="1">
    <source>
        <dbReference type="ARBA" id="ARBA00022536"/>
    </source>
</evidence>
<evidence type="ECO:0000313" key="7">
    <source>
        <dbReference type="EMBL" id="CAG5108307.1"/>
    </source>
</evidence>
<evidence type="ECO:0000256" key="4">
    <source>
        <dbReference type="ARBA" id="ARBA00023157"/>
    </source>
</evidence>
<keyword evidence="3" id="KW-0677">Repeat</keyword>
<proteinExistence type="predicted"/>
<feature type="compositionally biased region" description="Basic and acidic residues" evidence="5">
    <location>
        <begin position="509"/>
        <end position="525"/>
    </location>
</feature>
<dbReference type="SMART" id="SM00179">
    <property type="entry name" value="EGF_CA"/>
    <property type="match status" value="2"/>
</dbReference>
<keyword evidence="8" id="KW-1185">Reference proteome</keyword>
<feature type="domain" description="EGF-like calcium-binding" evidence="6">
    <location>
        <begin position="5"/>
        <end position="37"/>
    </location>
</feature>
<dbReference type="PANTHER" id="PTHR24050">
    <property type="entry name" value="PA14 DOMAIN-CONTAINING PROTEIN"/>
    <property type="match status" value="1"/>
</dbReference>
<dbReference type="Proteomes" id="UP001158576">
    <property type="component" value="Chromosome 1"/>
</dbReference>
<evidence type="ECO:0000259" key="6">
    <source>
        <dbReference type="SMART" id="SM00179"/>
    </source>
</evidence>